<proteinExistence type="predicted"/>
<evidence type="ECO:0000313" key="3">
    <source>
        <dbReference type="Proteomes" id="UP000001055"/>
    </source>
</evidence>
<dbReference type="InParanoid" id="Q0UMX6"/>
<dbReference type="Proteomes" id="UP000001055">
    <property type="component" value="Unassembled WGS sequence"/>
</dbReference>
<dbReference type="EMBL" id="CH445334">
    <property type="protein sequence ID" value="EAT85539.1"/>
    <property type="molecule type" value="Genomic_DNA"/>
</dbReference>
<dbReference type="RefSeq" id="XP_001797249.1">
    <property type="nucleotide sequence ID" value="XM_001797197.1"/>
</dbReference>
<feature type="region of interest" description="Disordered" evidence="1">
    <location>
        <begin position="91"/>
        <end position="113"/>
    </location>
</feature>
<dbReference type="AlphaFoldDB" id="Q0UMX6"/>
<organism evidence="2 3">
    <name type="scientific">Phaeosphaeria nodorum (strain SN15 / ATCC MYA-4574 / FGSC 10173)</name>
    <name type="common">Glume blotch fungus</name>
    <name type="synonym">Parastagonospora nodorum</name>
    <dbReference type="NCBI Taxonomy" id="321614"/>
    <lineage>
        <taxon>Eukaryota</taxon>
        <taxon>Fungi</taxon>
        <taxon>Dikarya</taxon>
        <taxon>Ascomycota</taxon>
        <taxon>Pezizomycotina</taxon>
        <taxon>Dothideomycetes</taxon>
        <taxon>Pleosporomycetidae</taxon>
        <taxon>Pleosporales</taxon>
        <taxon>Pleosporineae</taxon>
        <taxon>Phaeosphaeriaceae</taxon>
        <taxon>Parastagonospora</taxon>
    </lineage>
</organism>
<dbReference type="VEuPathDB" id="FungiDB:JI435_068880"/>
<reference evidence="3" key="1">
    <citation type="journal article" date="2007" name="Plant Cell">
        <title>Dothideomycete-plant interactions illuminated by genome sequencing and EST analysis of the wheat pathogen Stagonospora nodorum.</title>
        <authorList>
            <person name="Hane J.K."/>
            <person name="Lowe R.G."/>
            <person name="Solomon P.S."/>
            <person name="Tan K.C."/>
            <person name="Schoch C.L."/>
            <person name="Spatafora J.W."/>
            <person name="Crous P.W."/>
            <person name="Kodira C."/>
            <person name="Birren B.W."/>
            <person name="Galagan J.E."/>
            <person name="Torriani S.F."/>
            <person name="McDonald B.A."/>
            <person name="Oliver R.P."/>
        </authorList>
    </citation>
    <scope>NUCLEOTIDE SEQUENCE [LARGE SCALE GENOMIC DNA]</scope>
    <source>
        <strain evidence="3">SN15 / ATCC MYA-4574 / FGSC 10173</strain>
    </source>
</reference>
<dbReference type="GeneID" id="5974139"/>
<gene>
    <name evidence="2" type="ORF">SNOG_06888</name>
</gene>
<evidence type="ECO:0000313" key="2">
    <source>
        <dbReference type="EMBL" id="EAT85539.1"/>
    </source>
</evidence>
<accession>Q0UMX6</accession>
<dbReference type="KEGG" id="pno:SNOG_06888"/>
<protein>
    <submittedName>
        <fullName evidence="2">Uncharacterized protein</fullName>
    </submittedName>
</protein>
<name>Q0UMX6_PHANO</name>
<evidence type="ECO:0000256" key="1">
    <source>
        <dbReference type="SAM" id="MobiDB-lite"/>
    </source>
</evidence>
<feature type="region of interest" description="Disordered" evidence="1">
    <location>
        <begin position="25"/>
        <end position="46"/>
    </location>
</feature>
<sequence>MPLCPMVPSSDEVISRAAGVHMPSGPRVAGAHGLSSRPSGADVDHNRACHARSRTKGTIAEAARNQAEGIAVRSVMQATAVISLNQSCQAATERDWGTQAGAPTPSRTRREPTRLAACTVSRASQWVQDQHWAAGA</sequence>